<evidence type="ECO:0000256" key="1">
    <source>
        <dbReference type="ARBA" id="ARBA00009080"/>
    </source>
</evidence>
<dbReference type="PANTHER" id="PTHR43060:SF15">
    <property type="entry name" value="3-HYDROXYISOBUTYRATE DEHYDROGENASE-LIKE 1, MITOCHONDRIAL-RELATED"/>
    <property type="match status" value="1"/>
</dbReference>
<dbReference type="RefSeq" id="WP_345023146.1">
    <property type="nucleotide sequence ID" value="NZ_BAABDO010000069.1"/>
</dbReference>
<dbReference type="InterPro" id="IPR036291">
    <property type="entry name" value="NAD(P)-bd_dom_sf"/>
</dbReference>
<dbReference type="Gene3D" id="3.40.50.720">
    <property type="entry name" value="NAD(P)-binding Rossmann-like Domain"/>
    <property type="match status" value="1"/>
</dbReference>
<dbReference type="Gene3D" id="1.10.1040.10">
    <property type="entry name" value="N-(1-d-carboxylethyl)-l-norvaline Dehydrogenase, domain 2"/>
    <property type="match status" value="1"/>
</dbReference>
<evidence type="ECO:0000256" key="2">
    <source>
        <dbReference type="ARBA" id="ARBA00023002"/>
    </source>
</evidence>
<gene>
    <name evidence="6" type="ORF">GCM10022416_41560</name>
</gene>
<dbReference type="SUPFAM" id="SSF51735">
    <property type="entry name" value="NAD(P)-binding Rossmann-fold domains"/>
    <property type="match status" value="1"/>
</dbReference>
<dbReference type="InterPro" id="IPR008927">
    <property type="entry name" value="6-PGluconate_DH-like_C_sf"/>
</dbReference>
<dbReference type="InterPro" id="IPR006115">
    <property type="entry name" value="6PGDH_NADP-bd"/>
</dbReference>
<dbReference type="Pfam" id="PF03446">
    <property type="entry name" value="NAD_binding_2"/>
    <property type="match status" value="1"/>
</dbReference>
<keyword evidence="2" id="KW-0560">Oxidoreductase</keyword>
<feature type="domain" description="3-hydroxyisobutyrate dehydrogenase-like NAD-binding" evidence="5">
    <location>
        <begin position="169"/>
        <end position="254"/>
    </location>
</feature>
<evidence type="ECO:0000313" key="7">
    <source>
        <dbReference type="Proteomes" id="UP001500266"/>
    </source>
</evidence>
<dbReference type="SUPFAM" id="SSF48179">
    <property type="entry name" value="6-phosphogluconate dehydrogenase C-terminal domain-like"/>
    <property type="match status" value="1"/>
</dbReference>
<dbReference type="InterPro" id="IPR015815">
    <property type="entry name" value="HIBADH-related"/>
</dbReference>
<dbReference type="InterPro" id="IPR013328">
    <property type="entry name" value="6PGD_dom2"/>
</dbReference>
<keyword evidence="7" id="KW-1185">Reference proteome</keyword>
<sequence>MDTDRERPPVGFIGLGDQGLPMATAIAEAGFPLHAWARRPASLDGLRGVPHVRHDGVRDLAASCEIVGLCVSTDEDVLQLVTGGLLEALHSGSVVVNHGTGLPSTAVRLAEICAPAGVEVLDAPVSGGRPAAEERRLTTLVGGPRTAVERCRPVFASFSRHVVHLGGAGAGQTAKLFNNALLAMNQANIAEIVDLAIGLGMDPARLVGALKLGSASSAALTLLNTMVTLDNVEHLSRVEALDMELFDTAMREADADPGAVTERGMAGARGLSRLLHSLNSGEPAAAAGDGKERS</sequence>
<dbReference type="Proteomes" id="UP001500266">
    <property type="component" value="Unassembled WGS sequence"/>
</dbReference>
<name>A0ABP7Z6A3_9ACTN</name>
<comment type="caution">
    <text evidence="6">The sequence shown here is derived from an EMBL/GenBank/DDBJ whole genome shotgun (WGS) entry which is preliminary data.</text>
</comment>
<evidence type="ECO:0000259" key="4">
    <source>
        <dbReference type="Pfam" id="PF03446"/>
    </source>
</evidence>
<proteinExistence type="inferred from homology"/>
<protein>
    <submittedName>
        <fullName evidence="6">NAD(P)-dependent oxidoreductase</fullName>
    </submittedName>
</protein>
<organism evidence="6 7">
    <name type="scientific">Actinomadura keratinilytica</name>
    <dbReference type="NCBI Taxonomy" id="547461"/>
    <lineage>
        <taxon>Bacteria</taxon>
        <taxon>Bacillati</taxon>
        <taxon>Actinomycetota</taxon>
        <taxon>Actinomycetes</taxon>
        <taxon>Streptosporangiales</taxon>
        <taxon>Thermomonosporaceae</taxon>
        <taxon>Actinomadura</taxon>
    </lineage>
</organism>
<accession>A0ABP7Z6A3</accession>
<dbReference type="PIRSF" id="PIRSF000103">
    <property type="entry name" value="HIBADH"/>
    <property type="match status" value="1"/>
</dbReference>
<evidence type="ECO:0000256" key="3">
    <source>
        <dbReference type="ARBA" id="ARBA00023027"/>
    </source>
</evidence>
<evidence type="ECO:0000259" key="5">
    <source>
        <dbReference type="Pfam" id="PF14833"/>
    </source>
</evidence>
<evidence type="ECO:0000313" key="6">
    <source>
        <dbReference type="EMBL" id="GAA4147855.1"/>
    </source>
</evidence>
<dbReference type="Pfam" id="PF14833">
    <property type="entry name" value="NAD_binding_11"/>
    <property type="match status" value="1"/>
</dbReference>
<dbReference type="InterPro" id="IPR029154">
    <property type="entry name" value="HIBADH-like_NADP-bd"/>
</dbReference>
<reference evidence="7" key="1">
    <citation type="journal article" date="2019" name="Int. J. Syst. Evol. Microbiol.">
        <title>The Global Catalogue of Microorganisms (GCM) 10K type strain sequencing project: providing services to taxonomists for standard genome sequencing and annotation.</title>
        <authorList>
            <consortium name="The Broad Institute Genomics Platform"/>
            <consortium name="The Broad Institute Genome Sequencing Center for Infectious Disease"/>
            <person name="Wu L."/>
            <person name="Ma J."/>
        </authorList>
    </citation>
    <scope>NUCLEOTIDE SEQUENCE [LARGE SCALE GENOMIC DNA]</scope>
    <source>
        <strain evidence="7">JCM 17316</strain>
    </source>
</reference>
<feature type="domain" description="6-phosphogluconate dehydrogenase NADP-binding" evidence="4">
    <location>
        <begin position="10"/>
        <end position="166"/>
    </location>
</feature>
<dbReference type="EMBL" id="BAABDO010000069">
    <property type="protein sequence ID" value="GAA4147855.1"/>
    <property type="molecule type" value="Genomic_DNA"/>
</dbReference>
<dbReference type="PANTHER" id="PTHR43060">
    <property type="entry name" value="3-HYDROXYISOBUTYRATE DEHYDROGENASE-LIKE 1, MITOCHONDRIAL-RELATED"/>
    <property type="match status" value="1"/>
</dbReference>
<keyword evidence="3" id="KW-0520">NAD</keyword>
<comment type="similarity">
    <text evidence="1">Belongs to the HIBADH-related family.</text>
</comment>